<dbReference type="Proteomes" id="UP000886595">
    <property type="component" value="Unassembled WGS sequence"/>
</dbReference>
<gene>
    <name evidence="1" type="ORF">Bca52824_015952</name>
</gene>
<organism evidence="1 2">
    <name type="scientific">Brassica carinata</name>
    <name type="common">Ethiopian mustard</name>
    <name type="synonym">Abyssinian cabbage</name>
    <dbReference type="NCBI Taxonomy" id="52824"/>
    <lineage>
        <taxon>Eukaryota</taxon>
        <taxon>Viridiplantae</taxon>
        <taxon>Streptophyta</taxon>
        <taxon>Embryophyta</taxon>
        <taxon>Tracheophyta</taxon>
        <taxon>Spermatophyta</taxon>
        <taxon>Magnoliopsida</taxon>
        <taxon>eudicotyledons</taxon>
        <taxon>Gunneridae</taxon>
        <taxon>Pentapetalae</taxon>
        <taxon>rosids</taxon>
        <taxon>malvids</taxon>
        <taxon>Brassicales</taxon>
        <taxon>Brassicaceae</taxon>
        <taxon>Brassiceae</taxon>
        <taxon>Brassica</taxon>
    </lineage>
</organism>
<dbReference type="EMBL" id="JAAMPC010000003">
    <property type="protein sequence ID" value="KAG2322739.1"/>
    <property type="molecule type" value="Genomic_DNA"/>
</dbReference>
<name>A0A8X7W2W7_BRACI</name>
<accession>A0A8X7W2W7</accession>
<reference evidence="1 2" key="1">
    <citation type="submission" date="2020-02" db="EMBL/GenBank/DDBJ databases">
        <authorList>
            <person name="Ma Q."/>
            <person name="Huang Y."/>
            <person name="Song X."/>
            <person name="Pei D."/>
        </authorList>
    </citation>
    <scope>NUCLEOTIDE SEQUENCE [LARGE SCALE GENOMIC DNA]</scope>
    <source>
        <strain evidence="1">Sxm20200214</strain>
        <tissue evidence="1">Leaf</tissue>
    </source>
</reference>
<protein>
    <submittedName>
        <fullName evidence="1">Uncharacterized protein</fullName>
    </submittedName>
</protein>
<keyword evidence="2" id="KW-1185">Reference proteome</keyword>
<evidence type="ECO:0000313" key="1">
    <source>
        <dbReference type="EMBL" id="KAG2322739.1"/>
    </source>
</evidence>
<evidence type="ECO:0000313" key="2">
    <source>
        <dbReference type="Proteomes" id="UP000886595"/>
    </source>
</evidence>
<sequence length="156" mass="18426">MEFFENFPCVHFQKSGGTDDPKEALRLGLKMVKLKEEEHWCQMMDQKEEDDPNALVKCRNVLDVVLASASHFGLSLIHRSRRTKIWLALHMWEKLNKFSELDEVNREQEEMFLTFVSVNFLPYKKRANEIYNIVEDPKRTSHEPSKVPNNFGKTLR</sequence>
<comment type="caution">
    <text evidence="1">The sequence shown here is derived from an EMBL/GenBank/DDBJ whole genome shotgun (WGS) entry which is preliminary data.</text>
</comment>
<dbReference type="AlphaFoldDB" id="A0A8X7W2W7"/>
<proteinExistence type="predicted"/>